<evidence type="ECO:0000313" key="2">
    <source>
        <dbReference type="Proteomes" id="UP001207930"/>
    </source>
</evidence>
<evidence type="ECO:0008006" key="3">
    <source>
        <dbReference type="Google" id="ProtNLM"/>
    </source>
</evidence>
<protein>
    <recommendedName>
        <fullName evidence="3">CARDB domain-containing protein</fullName>
    </recommendedName>
</protein>
<comment type="caution">
    <text evidence="1">The sequence shown here is derived from an EMBL/GenBank/DDBJ whole genome shotgun (WGS) entry which is preliminary data.</text>
</comment>
<accession>A0ABT3FKY5</accession>
<reference evidence="1 2" key="1">
    <citation type="submission" date="2022-10" db="EMBL/GenBank/DDBJ databases">
        <title>Luteolibacter flavescens strain MCCC 1K03193, whole genome shotgun sequencing project.</title>
        <authorList>
            <person name="Zhao G."/>
            <person name="Shen L."/>
        </authorList>
    </citation>
    <scope>NUCLEOTIDE SEQUENCE [LARGE SCALE GENOMIC DNA]</scope>
    <source>
        <strain evidence="1 2">MCCC 1K03193</strain>
    </source>
</reference>
<dbReference type="Proteomes" id="UP001207930">
    <property type="component" value="Unassembled WGS sequence"/>
</dbReference>
<dbReference type="RefSeq" id="WP_264500199.1">
    <property type="nucleotide sequence ID" value="NZ_JAPDDS010000003.1"/>
</dbReference>
<proteinExistence type="predicted"/>
<dbReference type="EMBL" id="JAPDDS010000003">
    <property type="protein sequence ID" value="MCW1884238.1"/>
    <property type="molecule type" value="Genomic_DNA"/>
</dbReference>
<name>A0ABT3FKY5_9BACT</name>
<gene>
    <name evidence="1" type="ORF">OKA04_05810</name>
</gene>
<organism evidence="1 2">
    <name type="scientific">Luteolibacter flavescens</name>
    <dbReference type="NCBI Taxonomy" id="1859460"/>
    <lineage>
        <taxon>Bacteria</taxon>
        <taxon>Pseudomonadati</taxon>
        <taxon>Verrucomicrobiota</taxon>
        <taxon>Verrucomicrobiia</taxon>
        <taxon>Verrucomicrobiales</taxon>
        <taxon>Verrucomicrobiaceae</taxon>
        <taxon>Luteolibacter</taxon>
    </lineage>
</organism>
<keyword evidence="2" id="KW-1185">Reference proteome</keyword>
<evidence type="ECO:0000313" key="1">
    <source>
        <dbReference type="EMBL" id="MCW1884238.1"/>
    </source>
</evidence>
<sequence>MKLYPLCGAIVALVSPLLGQSTRHNFSPPPQDVLWPAQIVDEDLLMTSEWAGEFSINNRTNNTVFIDDNYLATGNAAGISGNAFWGNPRSGFPLGSPFMQFTFSGYFGSSVEDGALDQVTEVSFDFAWASTDFEADLTQLAIQVMDYDFNTEVIYIDLENTFNHSLVSGGEGRSGRVTIRPVDVANVFAISFTNLHYASSEGNVGEFAIDNLEIIQNGQGVDDLYPVRSNGDREIGYSTNAVTGTGGFSVASQLKNQGTIPTTYSVTWTSSSPALYQYMQQDHLPIAAGATIPAALQWSVNTDTTPSGSYTGKFTVVNHGAPMDPDNEVNISDFRLYDPALPVANNGTTKAPGDNVSLTNAAPAAHPGALRASMKVTEVSVSHPRFSVSGLAVDTVLDAGESTGGRVSFNASGLVPGTYAAELRVKLQMTSPADNYLNSAPAMSDVVWPLSYTIGNSDSVVFNVASGQGLVNAGLQISGGGTAASFAGGSSGATQDVGIEFVPSPPTPNPSGTARAVSTSFSVSPGLHVLQISYPNLPAGYSEEDLRIHALSNGIWVPAISLNGNGSATVGSAPFMGSYATYLAGPGGGTLDVSDLGAFGIDMENNRAWVVLDYQGTFQITLGEAEPTVTPVITAVTYDRATNTTTIHYQSVAGIVFRVLGAPGLTGFTQVGTTAPGTGAVMQFTHQPPGAPNRYFYRLANP</sequence>